<evidence type="ECO:0000313" key="2">
    <source>
        <dbReference type="Proteomes" id="UP001251528"/>
    </source>
</evidence>
<reference evidence="1" key="1">
    <citation type="submission" date="2023-06" db="EMBL/GenBank/DDBJ databases">
        <title>Conoideocrella luteorostrata (Hypocreales: Clavicipitaceae), a potential biocontrol fungus for elongate hemlock scale in United States Christmas tree production areas.</title>
        <authorList>
            <person name="Barrett H."/>
            <person name="Lovett B."/>
            <person name="Macias A.M."/>
            <person name="Stajich J.E."/>
            <person name="Kasson M.T."/>
        </authorList>
    </citation>
    <scope>NUCLEOTIDE SEQUENCE</scope>
    <source>
        <strain evidence="1">ARSEF 14590</strain>
    </source>
</reference>
<dbReference type="EMBL" id="JASWJB010000003">
    <property type="protein sequence ID" value="KAK2616764.1"/>
    <property type="molecule type" value="Genomic_DNA"/>
</dbReference>
<sequence length="223" mass="24998">MGATGRLFPTIGPEPCLNLQKLVDPLWAPYPVSTQSRLSYAYDALQIEYNLARLAAECLLRHPVPWDSAAPHAGCVHCLTHRPQGFLPLVLHKLTRTLHSPAFSRISTRKDSKQSQPRAQRIHHLGAERIRGSLPSATRLLALRRMRNRSPTPTAQQSVRWSSQRIPLEGLRTAAPGGAIHATIKQNLAGPSRQCRREVNLYISSSENTVKCRRCECEVHRDK</sequence>
<protein>
    <submittedName>
        <fullName evidence="1">Uncharacterized protein</fullName>
    </submittedName>
</protein>
<keyword evidence="2" id="KW-1185">Reference proteome</keyword>
<evidence type="ECO:0000313" key="1">
    <source>
        <dbReference type="EMBL" id="KAK2616764.1"/>
    </source>
</evidence>
<proteinExistence type="predicted"/>
<gene>
    <name evidence="1" type="ORF">QQS21_000376</name>
</gene>
<accession>A0AAJ0CZ52</accession>
<name>A0AAJ0CZ52_9HYPO</name>
<comment type="caution">
    <text evidence="1">The sequence shown here is derived from an EMBL/GenBank/DDBJ whole genome shotgun (WGS) entry which is preliminary data.</text>
</comment>
<dbReference type="Proteomes" id="UP001251528">
    <property type="component" value="Unassembled WGS sequence"/>
</dbReference>
<dbReference type="AlphaFoldDB" id="A0AAJ0CZ52"/>
<organism evidence="1 2">
    <name type="scientific">Conoideocrella luteorostrata</name>
    <dbReference type="NCBI Taxonomy" id="1105319"/>
    <lineage>
        <taxon>Eukaryota</taxon>
        <taxon>Fungi</taxon>
        <taxon>Dikarya</taxon>
        <taxon>Ascomycota</taxon>
        <taxon>Pezizomycotina</taxon>
        <taxon>Sordariomycetes</taxon>
        <taxon>Hypocreomycetidae</taxon>
        <taxon>Hypocreales</taxon>
        <taxon>Clavicipitaceae</taxon>
        <taxon>Conoideocrella</taxon>
    </lineage>
</organism>